<dbReference type="EMBL" id="CAVMJV010000038">
    <property type="protein sequence ID" value="CAK5079403.1"/>
    <property type="molecule type" value="Genomic_DNA"/>
</dbReference>
<name>A0ACB0ZM85_MELEN</name>
<gene>
    <name evidence="1" type="ORF">MENTE1834_LOCUS26513</name>
</gene>
<reference evidence="1" key="1">
    <citation type="submission" date="2023-11" db="EMBL/GenBank/DDBJ databases">
        <authorList>
            <person name="Poullet M."/>
        </authorList>
    </citation>
    <scope>NUCLEOTIDE SEQUENCE</scope>
    <source>
        <strain evidence="1">E1834</strain>
    </source>
</reference>
<keyword evidence="2" id="KW-1185">Reference proteome</keyword>
<sequence length="125" mass="14000">MRNEKNKDEIEQRKSLLDALMKLLPAVQSQPDSNNLNSADETEFKSLNNSPQAPQQHNSQNSFKQQPPQQKMAVAAATAAAASMEFLQRVRLFQQHLSNNGSQIIHNSNTRQIPSNNYINILNSG</sequence>
<proteinExistence type="predicted"/>
<evidence type="ECO:0000313" key="2">
    <source>
        <dbReference type="Proteomes" id="UP001497535"/>
    </source>
</evidence>
<evidence type="ECO:0000313" key="1">
    <source>
        <dbReference type="EMBL" id="CAK5079403.1"/>
    </source>
</evidence>
<dbReference type="Proteomes" id="UP001497535">
    <property type="component" value="Unassembled WGS sequence"/>
</dbReference>
<accession>A0ACB0ZM85</accession>
<comment type="caution">
    <text evidence="1">The sequence shown here is derived from an EMBL/GenBank/DDBJ whole genome shotgun (WGS) entry which is preliminary data.</text>
</comment>
<organism evidence="1 2">
    <name type="scientific">Meloidogyne enterolobii</name>
    <name type="common">Root-knot nematode worm</name>
    <name type="synonym">Meloidogyne mayaguensis</name>
    <dbReference type="NCBI Taxonomy" id="390850"/>
    <lineage>
        <taxon>Eukaryota</taxon>
        <taxon>Metazoa</taxon>
        <taxon>Ecdysozoa</taxon>
        <taxon>Nematoda</taxon>
        <taxon>Chromadorea</taxon>
        <taxon>Rhabditida</taxon>
        <taxon>Tylenchina</taxon>
        <taxon>Tylenchomorpha</taxon>
        <taxon>Tylenchoidea</taxon>
        <taxon>Meloidogynidae</taxon>
        <taxon>Meloidogyninae</taxon>
        <taxon>Meloidogyne</taxon>
    </lineage>
</organism>
<protein>
    <submittedName>
        <fullName evidence="1">Uncharacterized protein</fullName>
    </submittedName>
</protein>